<dbReference type="Pfam" id="PF00573">
    <property type="entry name" value="Ribosomal_L4"/>
    <property type="match status" value="1"/>
</dbReference>
<dbReference type="InterPro" id="IPR002136">
    <property type="entry name" value="Ribosomal_uL4"/>
</dbReference>
<dbReference type="GO" id="GO:1990904">
    <property type="term" value="C:ribonucleoprotein complex"/>
    <property type="evidence" value="ECO:0007669"/>
    <property type="project" value="UniProtKB-KW"/>
</dbReference>
<comment type="function">
    <text evidence="5">One of the primary rRNA binding proteins, this protein initially binds near the 5'-end of the 23S rRNA. It is important during the early stages of 50S assembly. It makes multiple contacts with different domains of the 23S rRNA in the assembled 50S subunit and ribosome.</text>
</comment>
<dbReference type="SUPFAM" id="SSF52166">
    <property type="entry name" value="Ribosomal protein L4"/>
    <property type="match status" value="1"/>
</dbReference>
<evidence type="ECO:0000256" key="3">
    <source>
        <dbReference type="ARBA" id="ARBA00023274"/>
    </source>
</evidence>
<keyword evidence="5" id="KW-0699">rRNA-binding</keyword>
<gene>
    <name evidence="5 7" type="primary">rplD</name>
    <name evidence="7" type="ORF">H8E41_11810</name>
</gene>
<sequence length="207" mass="23068">MAVSTIVNMKNEKVGEMDLNDSLFGVEVRPYVLHDIVKMQMANRRAGTACTKTRAEVRGSSAKPYRQKGTGRARAGSRRSPVWRGGGTTFGPKPRSYAYKLPKKVRKLGLRMALSARMAEERLCILDEFKLDAIKTKNFIGIMKTLELDNALIVVPSHDDVLERSSRNVPGFKVLPSAGLNVYDILLHKNVILLQSTIGQLEERLLS</sequence>
<dbReference type="PANTHER" id="PTHR10746:SF6">
    <property type="entry name" value="LARGE RIBOSOMAL SUBUNIT PROTEIN UL4M"/>
    <property type="match status" value="1"/>
</dbReference>
<accession>A0A8J6NEF7</accession>
<keyword evidence="2 5" id="KW-0689">Ribosomal protein</keyword>
<comment type="function">
    <text evidence="5">Forms part of the polypeptide exit tunnel.</text>
</comment>
<organism evidence="7 8">
    <name type="scientific">Candidatus Desulfobia pelagia</name>
    <dbReference type="NCBI Taxonomy" id="2841692"/>
    <lineage>
        <taxon>Bacteria</taxon>
        <taxon>Pseudomonadati</taxon>
        <taxon>Thermodesulfobacteriota</taxon>
        <taxon>Desulfobulbia</taxon>
        <taxon>Desulfobulbales</taxon>
        <taxon>Desulfobulbaceae</taxon>
        <taxon>Candidatus Desulfobia</taxon>
    </lineage>
</organism>
<dbReference type="Proteomes" id="UP000614424">
    <property type="component" value="Unassembled WGS sequence"/>
</dbReference>
<evidence type="ECO:0000256" key="2">
    <source>
        <dbReference type="ARBA" id="ARBA00022980"/>
    </source>
</evidence>
<reference evidence="7 8" key="1">
    <citation type="submission" date="2020-08" db="EMBL/GenBank/DDBJ databases">
        <title>Bridging the membrane lipid divide: bacteria of the FCB group superphylum have the potential to synthesize archaeal ether lipids.</title>
        <authorList>
            <person name="Villanueva L."/>
            <person name="Von Meijenfeldt F.A.B."/>
            <person name="Westbye A.B."/>
            <person name="Yadav S."/>
            <person name="Hopmans E.C."/>
            <person name="Dutilh B.E."/>
            <person name="Sinninghe Damste J.S."/>
        </authorList>
    </citation>
    <scope>NUCLEOTIDE SEQUENCE [LARGE SCALE GENOMIC DNA]</scope>
    <source>
        <strain evidence="7">NIOZ-UU47</strain>
    </source>
</reference>
<dbReference type="PANTHER" id="PTHR10746">
    <property type="entry name" value="50S RIBOSOMAL PROTEIN L4"/>
    <property type="match status" value="1"/>
</dbReference>
<feature type="region of interest" description="Disordered" evidence="6">
    <location>
        <begin position="56"/>
        <end position="87"/>
    </location>
</feature>
<evidence type="ECO:0000313" key="8">
    <source>
        <dbReference type="Proteomes" id="UP000614424"/>
    </source>
</evidence>
<protein>
    <recommendedName>
        <fullName evidence="4 5">Large ribosomal subunit protein uL4</fullName>
    </recommendedName>
</protein>
<keyword evidence="3 5" id="KW-0687">Ribonucleoprotein</keyword>
<comment type="similarity">
    <text evidence="1 5">Belongs to the universal ribosomal protein uL4 family.</text>
</comment>
<evidence type="ECO:0000313" key="7">
    <source>
        <dbReference type="EMBL" id="MBC8318584.1"/>
    </source>
</evidence>
<dbReference type="EMBL" id="JACNJZ010000171">
    <property type="protein sequence ID" value="MBC8318584.1"/>
    <property type="molecule type" value="Genomic_DNA"/>
</dbReference>
<feature type="compositionally biased region" description="Basic residues" evidence="6">
    <location>
        <begin position="65"/>
        <end position="77"/>
    </location>
</feature>
<dbReference type="GO" id="GO:0005840">
    <property type="term" value="C:ribosome"/>
    <property type="evidence" value="ECO:0007669"/>
    <property type="project" value="UniProtKB-KW"/>
</dbReference>
<name>A0A8J6NEF7_9BACT</name>
<comment type="caution">
    <text evidence="7">The sequence shown here is derived from an EMBL/GenBank/DDBJ whole genome shotgun (WGS) entry which is preliminary data.</text>
</comment>
<keyword evidence="5" id="KW-0694">RNA-binding</keyword>
<dbReference type="NCBIfam" id="TIGR03953">
    <property type="entry name" value="rplD_bact"/>
    <property type="match status" value="1"/>
</dbReference>
<dbReference type="GO" id="GO:0019843">
    <property type="term" value="F:rRNA binding"/>
    <property type="evidence" value="ECO:0007669"/>
    <property type="project" value="UniProtKB-UniRule"/>
</dbReference>
<dbReference type="Gene3D" id="3.40.1370.10">
    <property type="match status" value="1"/>
</dbReference>
<evidence type="ECO:0000256" key="1">
    <source>
        <dbReference type="ARBA" id="ARBA00010528"/>
    </source>
</evidence>
<evidence type="ECO:0000256" key="6">
    <source>
        <dbReference type="SAM" id="MobiDB-lite"/>
    </source>
</evidence>
<proteinExistence type="inferred from homology"/>
<dbReference type="AlphaFoldDB" id="A0A8J6NEF7"/>
<dbReference type="HAMAP" id="MF_01328_B">
    <property type="entry name" value="Ribosomal_uL4_B"/>
    <property type="match status" value="1"/>
</dbReference>
<dbReference type="InterPro" id="IPR013005">
    <property type="entry name" value="Ribosomal_uL4-like"/>
</dbReference>
<evidence type="ECO:0000256" key="4">
    <source>
        <dbReference type="ARBA" id="ARBA00035244"/>
    </source>
</evidence>
<dbReference type="GO" id="GO:0006412">
    <property type="term" value="P:translation"/>
    <property type="evidence" value="ECO:0007669"/>
    <property type="project" value="UniProtKB-UniRule"/>
</dbReference>
<evidence type="ECO:0000256" key="5">
    <source>
        <dbReference type="HAMAP-Rule" id="MF_01328"/>
    </source>
</evidence>
<dbReference type="InterPro" id="IPR023574">
    <property type="entry name" value="Ribosomal_uL4_dom_sf"/>
</dbReference>
<comment type="subunit">
    <text evidence="5">Part of the 50S ribosomal subunit.</text>
</comment>
<dbReference type="GO" id="GO:0003735">
    <property type="term" value="F:structural constituent of ribosome"/>
    <property type="evidence" value="ECO:0007669"/>
    <property type="project" value="InterPro"/>
</dbReference>